<feature type="region of interest" description="Disordered" evidence="1">
    <location>
        <begin position="242"/>
        <end position="267"/>
    </location>
</feature>
<keyword evidence="3" id="KW-1185">Reference proteome</keyword>
<dbReference type="EMBL" id="KZ994797">
    <property type="protein sequence ID" value="RKO92047.1"/>
    <property type="molecule type" value="Genomic_DNA"/>
</dbReference>
<protein>
    <submittedName>
        <fullName evidence="2">Uncharacterized protein</fullName>
    </submittedName>
</protein>
<name>A0A4V1IS22_9FUNG</name>
<evidence type="ECO:0000256" key="1">
    <source>
        <dbReference type="SAM" id="MobiDB-lite"/>
    </source>
</evidence>
<dbReference type="AlphaFoldDB" id="A0A4V1IS22"/>
<proteinExistence type="predicted"/>
<evidence type="ECO:0000313" key="2">
    <source>
        <dbReference type="EMBL" id="RKO92047.1"/>
    </source>
</evidence>
<sequence>MEGAAGGEKSGDGVSCEVCALNAEDLQWAVGVKRGERGVSERPLAIEIELFDAGKGGEEFDDVPVTRYVWRGIRASDMHPAPRTRRLPVPSPNGGRDCLDVPEDIGVCQWTVSPELPLEQDQTLNSLLDRRPLLIIERIRLEQGYNEVPDNGDEMFASAEDRNNSLQTRYPAFAADVKRAEVREHCEGQAEGRCCSAEEEAADRRYTAVGLPQQCVARESCKCQAGKQTAAVADLEIGQQGLTRAGGRAGPRPASSAPNASRPRIRPRAAQAAAVIARPKKRRPQFLNSRACPLVVERHGAPSILAFSAVPSEKLETFQASARPLECQGRVLRESGEAEGGHRDVDDHPGRLAGTALAIRQRHEVVAFEGYRR</sequence>
<evidence type="ECO:0000313" key="3">
    <source>
        <dbReference type="Proteomes" id="UP000269721"/>
    </source>
</evidence>
<gene>
    <name evidence="2" type="ORF">BDK51DRAFT_51978</name>
</gene>
<dbReference type="Proteomes" id="UP000269721">
    <property type="component" value="Unassembled WGS sequence"/>
</dbReference>
<organism evidence="2 3">
    <name type="scientific">Blyttiomyces helicus</name>
    <dbReference type="NCBI Taxonomy" id="388810"/>
    <lineage>
        <taxon>Eukaryota</taxon>
        <taxon>Fungi</taxon>
        <taxon>Fungi incertae sedis</taxon>
        <taxon>Chytridiomycota</taxon>
        <taxon>Chytridiomycota incertae sedis</taxon>
        <taxon>Chytridiomycetes</taxon>
        <taxon>Chytridiomycetes incertae sedis</taxon>
        <taxon>Blyttiomyces</taxon>
    </lineage>
</organism>
<reference evidence="3" key="1">
    <citation type="journal article" date="2018" name="Nat. Microbiol.">
        <title>Leveraging single-cell genomics to expand the fungal tree of life.</title>
        <authorList>
            <person name="Ahrendt S.R."/>
            <person name="Quandt C.A."/>
            <person name="Ciobanu D."/>
            <person name="Clum A."/>
            <person name="Salamov A."/>
            <person name="Andreopoulos B."/>
            <person name="Cheng J.F."/>
            <person name="Woyke T."/>
            <person name="Pelin A."/>
            <person name="Henrissat B."/>
            <person name="Reynolds N.K."/>
            <person name="Benny G.L."/>
            <person name="Smith M.E."/>
            <person name="James T.Y."/>
            <person name="Grigoriev I.V."/>
        </authorList>
    </citation>
    <scope>NUCLEOTIDE SEQUENCE [LARGE SCALE GENOMIC DNA]</scope>
</reference>
<accession>A0A4V1IS22</accession>
<feature type="compositionally biased region" description="Low complexity" evidence="1">
    <location>
        <begin position="250"/>
        <end position="267"/>
    </location>
</feature>